<sequence>MSRIATLLLGLLFAFGVQAEAVVHIAFLGKEPEDIRPATANLEPVYADVGLRGAELGIEDNNTTGRFTGQRFRLLGAVLGRDEEPQRALYFLLKEGYRHIVVNLPAADLLALADMEGAENVLLYNAGAYDDVLRNQQCRANVLHTLPSHAMRADALGQYLKKKRWEAWFLVPGTREQDKRFAAALKRTARRFGLEIVAEKPWIYGFDARRTAQSLVATFTQGVDYDILLVADEAGLFGDYFPYRTWLPRPVAGTQGLVATAWHPAHEQWGAVQLQNRFREHAGRRMKPRDYAAWLAVRAIGEAATRTRSADFAKIREFLLSDQLALAGFKGRPLSFRRWNGQLRQPILLSGPRAVVAVAPLEGFLHPVDELDTLGYDERESSCHLARN</sequence>
<feature type="domain" description="Leucine-binding protein" evidence="4">
    <location>
        <begin position="52"/>
        <end position="347"/>
    </location>
</feature>
<dbReference type="AlphaFoldDB" id="A0AAU9C5Z5"/>
<evidence type="ECO:0000256" key="2">
    <source>
        <dbReference type="ARBA" id="ARBA00022729"/>
    </source>
</evidence>
<dbReference type="NCBIfam" id="TIGR03863">
    <property type="entry name" value="PQQ_ABC_bind"/>
    <property type="match status" value="1"/>
</dbReference>
<reference evidence="6" key="1">
    <citation type="journal article" date="2024" name="Int. J. Syst. Evol. Microbiol.">
        <title>Methylomarinovum tepidoasis sp. nov., a moderately thermophilic methanotroph of the family Methylothermaceae isolated from a deep-sea hydrothermal field.</title>
        <authorList>
            <person name="Hirayama H."/>
            <person name="Takaki Y."/>
            <person name="Abe M."/>
            <person name="Miyazaki M."/>
            <person name="Uematsu K."/>
            <person name="Matsui Y."/>
            <person name="Takai K."/>
        </authorList>
    </citation>
    <scope>NUCLEOTIDE SEQUENCE [LARGE SCALE GENOMIC DNA]</scope>
    <source>
        <strain evidence="6">IT-9</strain>
    </source>
</reference>
<dbReference type="Proteomes" id="UP001321825">
    <property type="component" value="Chromosome"/>
</dbReference>
<proteinExistence type="inferred from homology"/>
<accession>A0AAU9C5Z5</accession>
<comment type="similarity">
    <text evidence="1">Belongs to the leucine-binding protein family.</text>
</comment>
<evidence type="ECO:0000313" key="5">
    <source>
        <dbReference type="EMBL" id="BCX81329.1"/>
    </source>
</evidence>
<evidence type="ECO:0000259" key="4">
    <source>
        <dbReference type="Pfam" id="PF13458"/>
    </source>
</evidence>
<protein>
    <recommendedName>
        <fullName evidence="4">Leucine-binding protein domain-containing protein</fullName>
    </recommendedName>
</protein>
<keyword evidence="6" id="KW-1185">Reference proteome</keyword>
<dbReference type="InterPro" id="IPR051010">
    <property type="entry name" value="BCAA_transport"/>
</dbReference>
<name>A0AAU9C5Z5_9GAMM</name>
<dbReference type="CDD" id="cd06268">
    <property type="entry name" value="PBP1_ABC_transporter_LIVBP-like"/>
    <property type="match status" value="1"/>
</dbReference>
<dbReference type="InterPro" id="IPR022478">
    <property type="entry name" value="ABC_transptr_sub-bd_PQQ"/>
</dbReference>
<dbReference type="PANTHER" id="PTHR30483:SF6">
    <property type="entry name" value="PERIPLASMIC BINDING PROTEIN OF ABC TRANSPORTER FOR NATURAL AMINO ACIDS"/>
    <property type="match status" value="1"/>
</dbReference>
<dbReference type="EMBL" id="AP024714">
    <property type="protein sequence ID" value="BCX81329.1"/>
    <property type="molecule type" value="Genomic_DNA"/>
</dbReference>
<evidence type="ECO:0000313" key="6">
    <source>
        <dbReference type="Proteomes" id="UP001321825"/>
    </source>
</evidence>
<dbReference type="PANTHER" id="PTHR30483">
    <property type="entry name" value="LEUCINE-SPECIFIC-BINDING PROTEIN"/>
    <property type="match status" value="1"/>
</dbReference>
<dbReference type="InterPro" id="IPR028081">
    <property type="entry name" value="Leu-bd"/>
</dbReference>
<dbReference type="SUPFAM" id="SSF53822">
    <property type="entry name" value="Periplasmic binding protein-like I"/>
    <property type="match status" value="1"/>
</dbReference>
<dbReference type="InterPro" id="IPR028082">
    <property type="entry name" value="Peripla_BP_I"/>
</dbReference>
<evidence type="ECO:0000256" key="3">
    <source>
        <dbReference type="SAM" id="SignalP"/>
    </source>
</evidence>
<dbReference type="RefSeq" id="WP_317706261.1">
    <property type="nucleotide sequence ID" value="NZ_AP024714.1"/>
</dbReference>
<keyword evidence="2 3" id="KW-0732">Signal</keyword>
<dbReference type="Gene3D" id="3.40.50.2300">
    <property type="match status" value="2"/>
</dbReference>
<gene>
    <name evidence="5" type="ORF">MIT9_P0907</name>
</gene>
<dbReference type="Pfam" id="PF13458">
    <property type="entry name" value="Peripla_BP_6"/>
    <property type="match status" value="1"/>
</dbReference>
<feature type="chain" id="PRO_5043414925" description="Leucine-binding protein domain-containing protein" evidence="3">
    <location>
        <begin position="20"/>
        <end position="388"/>
    </location>
</feature>
<evidence type="ECO:0000256" key="1">
    <source>
        <dbReference type="ARBA" id="ARBA00010062"/>
    </source>
</evidence>
<organism evidence="5 6">
    <name type="scientific">Methylomarinovum caldicuralii</name>
    <dbReference type="NCBI Taxonomy" id="438856"/>
    <lineage>
        <taxon>Bacteria</taxon>
        <taxon>Pseudomonadati</taxon>
        <taxon>Pseudomonadota</taxon>
        <taxon>Gammaproteobacteria</taxon>
        <taxon>Methylococcales</taxon>
        <taxon>Methylothermaceae</taxon>
        <taxon>Methylomarinovum</taxon>
    </lineage>
</organism>
<feature type="signal peptide" evidence="3">
    <location>
        <begin position="1"/>
        <end position="19"/>
    </location>
</feature>
<dbReference type="KEGG" id="mcau:MIT9_P0907"/>